<dbReference type="AlphaFoldDB" id="X0UD38"/>
<dbReference type="EMBL" id="BARS01018945">
    <property type="protein sequence ID" value="GAF86390.1"/>
    <property type="molecule type" value="Genomic_DNA"/>
</dbReference>
<dbReference type="Gene3D" id="3.40.50.720">
    <property type="entry name" value="NAD(P)-binding Rossmann-like Domain"/>
    <property type="match status" value="1"/>
</dbReference>
<dbReference type="GO" id="GO:0005737">
    <property type="term" value="C:cytoplasm"/>
    <property type="evidence" value="ECO:0007669"/>
    <property type="project" value="TreeGrafter"/>
</dbReference>
<dbReference type="InterPro" id="IPR051402">
    <property type="entry name" value="KPR-Related"/>
</dbReference>
<sequence>MARKKLRIGFIGAGSIGSLFGGYLANIKSDIYELEVIFFCMKEHKEAINTRGLRIHKNQDVKEIRNMFAYENEKILEENLEKDYSFRFNYIFLTTKTYDIEKAVLQYKKLIDVSNWLVILQNGIGNEDIVSNYLSKSKLIRIVTSNGAFLESPGNLIHTGDGFTKIGFPFLGDINKNRAELEKANVDLTILKELLQLAGLETQIVKDINKESWEKVFVNVGINAFGALTNLKN</sequence>
<evidence type="ECO:0000313" key="2">
    <source>
        <dbReference type="EMBL" id="GAF86390.1"/>
    </source>
</evidence>
<dbReference type="PANTHER" id="PTHR21708:SF26">
    <property type="entry name" value="2-DEHYDROPANTOATE 2-REDUCTASE"/>
    <property type="match status" value="1"/>
</dbReference>
<comment type="caution">
    <text evidence="2">The sequence shown here is derived from an EMBL/GenBank/DDBJ whole genome shotgun (WGS) entry which is preliminary data.</text>
</comment>
<dbReference type="InterPro" id="IPR013332">
    <property type="entry name" value="KPR_N"/>
</dbReference>
<dbReference type="Pfam" id="PF02558">
    <property type="entry name" value="ApbA"/>
    <property type="match status" value="1"/>
</dbReference>
<evidence type="ECO:0000259" key="1">
    <source>
        <dbReference type="Pfam" id="PF02558"/>
    </source>
</evidence>
<reference evidence="2" key="1">
    <citation type="journal article" date="2014" name="Front. Microbiol.">
        <title>High frequency of phylogenetically diverse reductive dehalogenase-homologous genes in deep subseafloor sedimentary metagenomes.</title>
        <authorList>
            <person name="Kawai M."/>
            <person name="Futagami T."/>
            <person name="Toyoda A."/>
            <person name="Takaki Y."/>
            <person name="Nishi S."/>
            <person name="Hori S."/>
            <person name="Arai W."/>
            <person name="Tsubouchi T."/>
            <person name="Morono Y."/>
            <person name="Uchiyama I."/>
            <person name="Ito T."/>
            <person name="Fujiyama A."/>
            <person name="Inagaki F."/>
            <person name="Takami H."/>
        </authorList>
    </citation>
    <scope>NUCLEOTIDE SEQUENCE</scope>
    <source>
        <strain evidence="2">Expedition CK06-06</strain>
    </source>
</reference>
<feature type="non-terminal residue" evidence="2">
    <location>
        <position position="233"/>
    </location>
</feature>
<dbReference type="PANTHER" id="PTHR21708">
    <property type="entry name" value="PROBABLE 2-DEHYDROPANTOATE 2-REDUCTASE"/>
    <property type="match status" value="1"/>
</dbReference>
<gene>
    <name evidence="2" type="ORF">S01H1_30753</name>
</gene>
<accession>X0UD38</accession>
<dbReference type="SUPFAM" id="SSF51735">
    <property type="entry name" value="NAD(P)-binding Rossmann-fold domains"/>
    <property type="match status" value="1"/>
</dbReference>
<protein>
    <recommendedName>
        <fullName evidence="1">Ketopantoate reductase N-terminal domain-containing protein</fullName>
    </recommendedName>
</protein>
<organism evidence="2">
    <name type="scientific">marine sediment metagenome</name>
    <dbReference type="NCBI Taxonomy" id="412755"/>
    <lineage>
        <taxon>unclassified sequences</taxon>
        <taxon>metagenomes</taxon>
        <taxon>ecological metagenomes</taxon>
    </lineage>
</organism>
<name>X0UD38_9ZZZZ</name>
<dbReference type="InterPro" id="IPR036291">
    <property type="entry name" value="NAD(P)-bd_dom_sf"/>
</dbReference>
<feature type="domain" description="Ketopantoate reductase N-terminal" evidence="1">
    <location>
        <begin position="8"/>
        <end position="167"/>
    </location>
</feature>
<proteinExistence type="predicted"/>